<feature type="transmembrane region" description="Helical" evidence="6">
    <location>
        <begin position="650"/>
        <end position="671"/>
    </location>
</feature>
<dbReference type="AlphaFoldDB" id="A0AAI9NZH8"/>
<feature type="transmembrane region" description="Helical" evidence="6">
    <location>
        <begin position="236"/>
        <end position="257"/>
    </location>
</feature>
<dbReference type="EMBL" id="BLYL01000015">
    <property type="protein sequence ID" value="GFO95239.1"/>
    <property type="molecule type" value="Genomic_DNA"/>
</dbReference>
<evidence type="ECO:0000256" key="5">
    <source>
        <dbReference type="ARBA" id="ARBA00023136"/>
    </source>
</evidence>
<dbReference type="Proteomes" id="UP000660047">
    <property type="component" value="Unassembled WGS sequence"/>
</dbReference>
<feature type="transmembrane region" description="Helical" evidence="6">
    <location>
        <begin position="151"/>
        <end position="176"/>
    </location>
</feature>
<feature type="transmembrane region" description="Helical" evidence="6">
    <location>
        <begin position="104"/>
        <end position="131"/>
    </location>
</feature>
<dbReference type="PANTHER" id="PTHR46795">
    <property type="entry name" value="ABC TRANSPORTER PERMEASE-RELATED-RELATED"/>
    <property type="match status" value="1"/>
</dbReference>
<keyword evidence="5 6" id="KW-0472">Membrane</keyword>
<dbReference type="InterPro" id="IPR003838">
    <property type="entry name" value="ABC3_permease_C"/>
</dbReference>
<keyword evidence="2" id="KW-1003">Cell membrane</keyword>
<accession>A0AAI9NZH8</accession>
<gene>
    <name evidence="8" type="ORF">COEU31_22850</name>
</gene>
<evidence type="ECO:0000256" key="6">
    <source>
        <dbReference type="SAM" id="Phobius"/>
    </source>
</evidence>
<dbReference type="InterPro" id="IPR052536">
    <property type="entry name" value="ABC-4_Integral_Memb_Prot"/>
</dbReference>
<comment type="subcellular location">
    <subcellularLocation>
        <location evidence="1">Cell membrane</location>
        <topology evidence="1">Multi-pass membrane protein</topology>
    </subcellularLocation>
</comment>
<dbReference type="PANTHER" id="PTHR46795:SF3">
    <property type="entry name" value="ABC TRANSPORTER PERMEASE"/>
    <property type="match status" value="1"/>
</dbReference>
<feature type="transmembrane region" description="Helical" evidence="6">
    <location>
        <begin position="57"/>
        <end position="79"/>
    </location>
</feature>
<feature type="transmembrane region" description="Helical" evidence="6">
    <location>
        <begin position="289"/>
        <end position="309"/>
    </location>
</feature>
<dbReference type="RefSeq" id="WP_055223619.1">
    <property type="nucleotide sequence ID" value="NZ_BLYL01000015.1"/>
</dbReference>
<comment type="caution">
    <text evidence="8">The sequence shown here is derived from an EMBL/GenBank/DDBJ whole genome shotgun (WGS) entry which is preliminary data.</text>
</comment>
<organism evidence="8 9">
    <name type="scientific">Coprococcus eutactus</name>
    <dbReference type="NCBI Taxonomy" id="33043"/>
    <lineage>
        <taxon>Bacteria</taxon>
        <taxon>Bacillati</taxon>
        <taxon>Bacillota</taxon>
        <taxon>Clostridia</taxon>
        <taxon>Lachnospirales</taxon>
        <taxon>Lachnospiraceae</taxon>
        <taxon>Coprococcus</taxon>
    </lineage>
</organism>
<reference evidence="8" key="1">
    <citation type="submission" date="2020-06" db="EMBL/GenBank/DDBJ databases">
        <title>Characterization of fructooligosaccharide metabolism and fructooligosaccharide-degrading enzymes in human commensal butyrate producers.</title>
        <authorList>
            <person name="Tanno H."/>
            <person name="Fujii T."/>
            <person name="Hirano K."/>
            <person name="Maeno S."/>
            <person name="Tonozuka T."/>
            <person name="Sakamoto M."/>
            <person name="Ohkuma M."/>
            <person name="Tochio T."/>
            <person name="Endo A."/>
        </authorList>
    </citation>
    <scope>NUCLEOTIDE SEQUENCE</scope>
    <source>
        <strain evidence="8">JCM 31265</strain>
    </source>
</reference>
<feature type="domain" description="ABC3 transporter permease C-terminal" evidence="7">
    <location>
        <begin position="63"/>
        <end position="184"/>
    </location>
</feature>
<keyword evidence="4 6" id="KW-1133">Transmembrane helix</keyword>
<dbReference type="Pfam" id="PF02687">
    <property type="entry name" value="FtsX"/>
    <property type="match status" value="1"/>
</dbReference>
<evidence type="ECO:0000313" key="8">
    <source>
        <dbReference type="EMBL" id="GFO95239.1"/>
    </source>
</evidence>
<evidence type="ECO:0000256" key="2">
    <source>
        <dbReference type="ARBA" id="ARBA00022475"/>
    </source>
</evidence>
<sequence>MFFKLAMRNSRRSRKENGLFFASLVVSIVAFYIILALSHQDVMIFLRSLESDAVNSLLQIAAVFYVFSLVMLFFLIYYASKYQLERRRHELGMYIMMGMRRSKLFALLIAEDLGSSVVALLIGLPIAILMSEVVSLLTARLVGLGVIGHHVSFSLQAVILTTVGFVAIKLAAFLILSGKLARKQIGDLLVDTPETEKKQLPAPVYGVSAVLGLVALVIAYCQGIGGYSWISVKYMAVTITLGFVGMFLLFFGLRLFVDALARRANGSKPLAVFGFRQIHENVATKSGTLAISSILILGALCCCGAGVGICISRQNMDHVLDYTFASYGGDAETDSRNIRAKLEETGVLEDFSDVFDMKLGYIKMGENESHDDAVNVGNVISALEKLKVSEDRDVLINNMSYMTYPYLIQESAYNKVLETAGKEPLELGENELALYTDFFTDYRGGLLNEVLAERPEVDVRGDEYHLTGEVQTTKIVTDSSITLSFGLIVDDDTFARLTNDNYELYVNAVLKKDIVDDKGLMKAIMDENEKLDGIDFESINADCESYLQNIGRNMFYTVAAGYITLYLAVVFLIIANTIIGVQFLMGQRKSGRRYRTLVKLGATYEMLCSSANRQVGWYFGIPVAVAAVSSIFGVRALLTGILSESMHGSVKQILIIAAVMIILLCVVEYIYMTAVKRSSNRYLMAMMTPERVE</sequence>
<evidence type="ECO:0000256" key="1">
    <source>
        <dbReference type="ARBA" id="ARBA00004651"/>
    </source>
</evidence>
<feature type="transmembrane region" description="Helical" evidence="6">
    <location>
        <begin position="204"/>
        <end position="230"/>
    </location>
</feature>
<protein>
    <submittedName>
        <fullName evidence="8">ABC transporter permease</fullName>
    </submittedName>
</protein>
<evidence type="ECO:0000256" key="3">
    <source>
        <dbReference type="ARBA" id="ARBA00022692"/>
    </source>
</evidence>
<dbReference type="GO" id="GO:0005886">
    <property type="term" value="C:plasma membrane"/>
    <property type="evidence" value="ECO:0007669"/>
    <property type="project" value="UniProtKB-SubCell"/>
</dbReference>
<evidence type="ECO:0000256" key="4">
    <source>
        <dbReference type="ARBA" id="ARBA00022989"/>
    </source>
</evidence>
<feature type="transmembrane region" description="Helical" evidence="6">
    <location>
        <begin position="615"/>
        <end position="638"/>
    </location>
</feature>
<evidence type="ECO:0000259" key="7">
    <source>
        <dbReference type="Pfam" id="PF02687"/>
    </source>
</evidence>
<evidence type="ECO:0000313" key="9">
    <source>
        <dbReference type="Proteomes" id="UP000660047"/>
    </source>
</evidence>
<name>A0AAI9NZH8_9FIRM</name>
<proteinExistence type="predicted"/>
<feature type="transmembrane region" description="Helical" evidence="6">
    <location>
        <begin position="20"/>
        <end position="37"/>
    </location>
</feature>
<keyword evidence="3 6" id="KW-0812">Transmembrane</keyword>
<feature type="transmembrane region" description="Helical" evidence="6">
    <location>
        <begin position="554"/>
        <end position="585"/>
    </location>
</feature>